<proteinExistence type="predicted"/>
<dbReference type="SUPFAM" id="SSF52540">
    <property type="entry name" value="P-loop containing nucleoside triphosphate hydrolases"/>
    <property type="match status" value="1"/>
</dbReference>
<keyword evidence="2" id="KW-0472">Membrane</keyword>
<feature type="region of interest" description="Disordered" evidence="1">
    <location>
        <begin position="1"/>
        <end position="121"/>
    </location>
</feature>
<dbReference type="CDD" id="cd11383">
    <property type="entry name" value="YfjP"/>
    <property type="match status" value="1"/>
</dbReference>
<feature type="compositionally biased region" description="Low complexity" evidence="1">
    <location>
        <begin position="309"/>
        <end position="332"/>
    </location>
</feature>
<dbReference type="InterPro" id="IPR006073">
    <property type="entry name" value="GTP-bd"/>
</dbReference>
<keyword evidence="2" id="KW-0812">Transmembrane</keyword>
<feature type="domain" description="G" evidence="3">
    <location>
        <begin position="415"/>
        <end position="555"/>
    </location>
</feature>
<feature type="transmembrane region" description="Helical" evidence="2">
    <location>
        <begin position="784"/>
        <end position="807"/>
    </location>
</feature>
<dbReference type="GO" id="GO:0043024">
    <property type="term" value="F:ribosomal small subunit binding"/>
    <property type="evidence" value="ECO:0007669"/>
    <property type="project" value="TreeGrafter"/>
</dbReference>
<dbReference type="OrthoDB" id="974105at2"/>
<dbReference type="Proteomes" id="UP000269198">
    <property type="component" value="Unassembled WGS sequence"/>
</dbReference>
<evidence type="ECO:0000313" key="4">
    <source>
        <dbReference type="EMBL" id="RNL87314.1"/>
    </source>
</evidence>
<evidence type="ECO:0000256" key="2">
    <source>
        <dbReference type="SAM" id="Phobius"/>
    </source>
</evidence>
<dbReference type="GO" id="GO:0000028">
    <property type="term" value="P:ribosomal small subunit assembly"/>
    <property type="evidence" value="ECO:0007669"/>
    <property type="project" value="TreeGrafter"/>
</dbReference>
<dbReference type="InterPro" id="IPR005662">
    <property type="entry name" value="GTPase_Era-like"/>
</dbReference>
<dbReference type="PANTHER" id="PTHR42698">
    <property type="entry name" value="GTPASE ERA"/>
    <property type="match status" value="1"/>
</dbReference>
<feature type="compositionally biased region" description="Basic and acidic residues" evidence="1">
    <location>
        <begin position="283"/>
        <end position="299"/>
    </location>
</feature>
<dbReference type="GO" id="GO:0019843">
    <property type="term" value="F:rRNA binding"/>
    <property type="evidence" value="ECO:0007669"/>
    <property type="project" value="TreeGrafter"/>
</dbReference>
<dbReference type="RefSeq" id="WP_123199177.1">
    <property type="nucleotide sequence ID" value="NZ_RJMB01000001.1"/>
</dbReference>
<dbReference type="Pfam" id="PF01926">
    <property type="entry name" value="MMR_HSR1"/>
    <property type="match status" value="1"/>
</dbReference>
<comment type="caution">
    <text evidence="4">The sequence shown here is derived from an EMBL/GenBank/DDBJ whole genome shotgun (WGS) entry which is preliminary data.</text>
</comment>
<evidence type="ECO:0000313" key="5">
    <source>
        <dbReference type="Proteomes" id="UP000269198"/>
    </source>
</evidence>
<organism evidence="4 5">
    <name type="scientific">Halostreptopolyspora alba</name>
    <dbReference type="NCBI Taxonomy" id="2487137"/>
    <lineage>
        <taxon>Bacteria</taxon>
        <taxon>Bacillati</taxon>
        <taxon>Actinomycetota</taxon>
        <taxon>Actinomycetes</taxon>
        <taxon>Streptosporangiales</taxon>
        <taxon>Nocardiopsidaceae</taxon>
        <taxon>Halostreptopolyspora</taxon>
    </lineage>
</organism>
<feature type="compositionally biased region" description="Low complexity" evidence="1">
    <location>
        <begin position="161"/>
        <end position="173"/>
    </location>
</feature>
<dbReference type="EMBL" id="RJMB01000001">
    <property type="protein sequence ID" value="RNL87314.1"/>
    <property type="molecule type" value="Genomic_DNA"/>
</dbReference>
<protein>
    <recommendedName>
        <fullName evidence="3">G domain-containing protein</fullName>
    </recommendedName>
</protein>
<dbReference type="InterPro" id="IPR027417">
    <property type="entry name" value="P-loop_NTPase"/>
</dbReference>
<name>A0A3N0EHQ2_9ACTN</name>
<feature type="transmembrane region" description="Helical" evidence="2">
    <location>
        <begin position="819"/>
        <end position="838"/>
    </location>
</feature>
<accession>A0A3N0EHQ2</accession>
<evidence type="ECO:0000259" key="3">
    <source>
        <dbReference type="Pfam" id="PF01926"/>
    </source>
</evidence>
<keyword evidence="2" id="KW-1133">Transmembrane helix</keyword>
<gene>
    <name evidence="4" type="ORF">EFW17_00215</name>
</gene>
<feature type="region of interest" description="Disordered" evidence="1">
    <location>
        <begin position="138"/>
        <end position="355"/>
    </location>
</feature>
<feature type="compositionally biased region" description="Acidic residues" evidence="1">
    <location>
        <begin position="215"/>
        <end position="228"/>
    </location>
</feature>
<dbReference type="GO" id="GO:0005829">
    <property type="term" value="C:cytosol"/>
    <property type="evidence" value="ECO:0007669"/>
    <property type="project" value="TreeGrafter"/>
</dbReference>
<sequence length="900" mass="94171">MTTQRHSPGADDDPGANSATDPPGEPESSIPTGGRPDPGATDETVEAAARPGPDSTEWGGYVIPPVRRTGPDYAPGPSGDDAHGDQLPAWVTGGHGAHDAGWATPAGDAPPSHLGEGTDLGSYPALRRAVDALSGLAAESGDLPSAAAEAGDRADPRGGTEESAPSGSSPGGSSEHESGEGGGTTGATSRGGKHARRSRVVRMSRSASEERAGDGQDDSPVEDQDDPENLAGWVGSLVGAVDSEDGTPGPAAIAGRRSGSSAAQSGTGTDTGASGDTGDPAGEGEREPSSWSEPERSAEDDAETETSADIDTNADTNADTDTDTAPATSEPAAVEDTTEWGSLGDDPDDYVPSAAEPWEPMPAVTREELIERLDNLALLIEIGRDDFDAELIARARGLLTHAGARLRLSGDHTIVALAGGTGSGKSSLFNALCGLEFSRVGVTRPTTSSVHACVWGNDGADGILDWLGVPQRARHSRTSVLDKSTSELHGLILLDLPDHDSVRAVHTEQSDRLISSADLLIWVLDPQKYADAAVHHRYLAEMAGHGAVTVAVLNKVDRVDPDELEEVLTDLRRLLETESGAQPRVLTTSTLLGEGLGELRELLAGTVSERRALVDRLVADLDPVVGGFERYRGTEEPPARVPEEVRQKLAGELVDAGGAPAVADATGTTYERRGHRSVGWPVGRWVRALRRDPLRSVQLDFVREGSEEGLSESVRAQLPEVETAAAEAADHVGGSLPSPWPRRLRAAARTNVADLPRELGSAVAATVPSDDTPSWWRTVRALQYLLVGAAGIGLTWFGVALVSWLGGGLTGMSPLDHPINIGYAAAVAVAALVVGKLIDIGCRNLVEVASTQQRDEVARRSSERVRSISDEWIVAPLEEELQRYRAYTQALDAASARPTE</sequence>
<feature type="compositionally biased region" description="Basic and acidic residues" evidence="1">
    <location>
        <begin position="150"/>
        <end position="160"/>
    </location>
</feature>
<feature type="compositionally biased region" description="Basic residues" evidence="1">
    <location>
        <begin position="191"/>
        <end position="202"/>
    </location>
</feature>
<dbReference type="Gene3D" id="3.40.50.300">
    <property type="entry name" value="P-loop containing nucleotide triphosphate hydrolases"/>
    <property type="match status" value="1"/>
</dbReference>
<reference evidence="4 5" key="1">
    <citation type="submission" date="2018-11" db="EMBL/GenBank/DDBJ databases">
        <title>The genome draft of YIM 96095.</title>
        <authorList>
            <person name="Tang S.-K."/>
            <person name="Chunyu W.-X."/>
            <person name="Feng Y.-Z."/>
        </authorList>
    </citation>
    <scope>NUCLEOTIDE SEQUENCE [LARGE SCALE GENOMIC DNA]</scope>
    <source>
        <strain evidence="4 5">YIM 96095</strain>
    </source>
</reference>
<dbReference type="AlphaFoldDB" id="A0A3N0EHQ2"/>
<dbReference type="PANTHER" id="PTHR42698:SF1">
    <property type="entry name" value="GTPASE ERA, MITOCHONDRIAL"/>
    <property type="match status" value="1"/>
</dbReference>
<feature type="compositionally biased region" description="Low complexity" evidence="1">
    <location>
        <begin position="248"/>
        <end position="280"/>
    </location>
</feature>
<evidence type="ECO:0000256" key="1">
    <source>
        <dbReference type="SAM" id="MobiDB-lite"/>
    </source>
</evidence>
<dbReference type="GO" id="GO:0005525">
    <property type="term" value="F:GTP binding"/>
    <property type="evidence" value="ECO:0007669"/>
    <property type="project" value="InterPro"/>
</dbReference>
<keyword evidence="5" id="KW-1185">Reference proteome</keyword>